<evidence type="ECO:0000313" key="2">
    <source>
        <dbReference type="Proteomes" id="UP000070544"/>
    </source>
</evidence>
<gene>
    <name evidence="1" type="ORF">M427DRAFT_52210</name>
</gene>
<dbReference type="EMBL" id="KQ965735">
    <property type="protein sequence ID" value="KXS20622.1"/>
    <property type="molecule type" value="Genomic_DNA"/>
</dbReference>
<reference evidence="1 2" key="1">
    <citation type="journal article" date="2015" name="Genome Biol. Evol.">
        <title>Phylogenomic analyses indicate that early fungi evolved digesting cell walls of algal ancestors of land plants.</title>
        <authorList>
            <person name="Chang Y."/>
            <person name="Wang S."/>
            <person name="Sekimoto S."/>
            <person name="Aerts A.L."/>
            <person name="Choi C."/>
            <person name="Clum A."/>
            <person name="LaButti K.M."/>
            <person name="Lindquist E.A."/>
            <person name="Yee Ngan C."/>
            <person name="Ohm R.A."/>
            <person name="Salamov A.A."/>
            <person name="Grigoriev I.V."/>
            <person name="Spatafora J.W."/>
            <person name="Berbee M.L."/>
        </authorList>
    </citation>
    <scope>NUCLEOTIDE SEQUENCE [LARGE SCALE GENOMIC DNA]</scope>
    <source>
        <strain evidence="1 2">JEL478</strain>
    </source>
</reference>
<protein>
    <submittedName>
        <fullName evidence="1">Uncharacterized protein</fullName>
    </submittedName>
</protein>
<proteinExistence type="predicted"/>
<name>A0A139AV65_GONPJ</name>
<evidence type="ECO:0000313" key="1">
    <source>
        <dbReference type="EMBL" id="KXS20622.1"/>
    </source>
</evidence>
<organism evidence="1 2">
    <name type="scientific">Gonapodya prolifera (strain JEL478)</name>
    <name type="common">Monoblepharis prolifera</name>
    <dbReference type="NCBI Taxonomy" id="1344416"/>
    <lineage>
        <taxon>Eukaryota</taxon>
        <taxon>Fungi</taxon>
        <taxon>Fungi incertae sedis</taxon>
        <taxon>Chytridiomycota</taxon>
        <taxon>Chytridiomycota incertae sedis</taxon>
        <taxon>Monoblepharidomycetes</taxon>
        <taxon>Monoblepharidales</taxon>
        <taxon>Gonapodyaceae</taxon>
        <taxon>Gonapodya</taxon>
    </lineage>
</organism>
<accession>A0A139AV65</accession>
<dbReference type="AlphaFoldDB" id="A0A139AV65"/>
<sequence length="67" mass="7448">MNVPEGSESEDREVLELESELDIKIRKRRNAIELSTVGKFGTISARLLSPVQAVFGGIREPHPSATW</sequence>
<dbReference type="Proteomes" id="UP000070544">
    <property type="component" value="Unassembled WGS sequence"/>
</dbReference>
<keyword evidence="2" id="KW-1185">Reference proteome</keyword>